<sequence>MHDQTTTLDGYSWPTCGCGRQLRQDELGRVSCRLCQERADTALRQLPGPDGLYAQLATRLMPGRGGDGPVVSVSRTAPLPLRLEPLSLMARGGVVTVLQTWQVDWHEHFGWGHPRWNGDLQQQLDEVVRALRGNLEGAASTHPAFWDFSVEVSGLVRQCERQITGERQERPIAVACPCGTVLRVTVSTPGARCRGCDTQYDRSAVLDLPLATQSASQTGAAA</sequence>
<organism evidence="1">
    <name type="scientific">Streptomyces sp. R11</name>
    <dbReference type="NCBI Taxonomy" id="3238625"/>
    <lineage>
        <taxon>Bacteria</taxon>
        <taxon>Bacillati</taxon>
        <taxon>Actinomycetota</taxon>
        <taxon>Actinomycetes</taxon>
        <taxon>Kitasatosporales</taxon>
        <taxon>Streptomycetaceae</taxon>
        <taxon>Streptomyces</taxon>
    </lineage>
</organism>
<dbReference type="EMBL" id="CP163432">
    <property type="protein sequence ID" value="XDQ14542.1"/>
    <property type="molecule type" value="Genomic_DNA"/>
</dbReference>
<proteinExistence type="predicted"/>
<protein>
    <submittedName>
        <fullName evidence="1">Uncharacterized protein</fullName>
    </submittedName>
</protein>
<dbReference type="RefSeq" id="WP_369274504.1">
    <property type="nucleotide sequence ID" value="NZ_CP163432.1"/>
</dbReference>
<gene>
    <name evidence="1" type="ORF">AB5J55_35305</name>
</gene>
<reference evidence="1" key="1">
    <citation type="submission" date="2024-07" db="EMBL/GenBank/DDBJ databases">
        <authorList>
            <person name="Yu S.T."/>
        </authorList>
    </citation>
    <scope>NUCLEOTIDE SEQUENCE</scope>
    <source>
        <strain evidence="1">R11</strain>
    </source>
</reference>
<accession>A0AB39N9A9</accession>
<name>A0AB39N9A9_9ACTN</name>
<dbReference type="AlphaFoldDB" id="A0AB39N9A9"/>
<evidence type="ECO:0000313" key="1">
    <source>
        <dbReference type="EMBL" id="XDQ14542.1"/>
    </source>
</evidence>